<proteinExistence type="predicted"/>
<dbReference type="InterPro" id="IPR017938">
    <property type="entry name" value="Riboflavin_synthase-like_b-brl"/>
</dbReference>
<name>A0A078BBS3_STYLE</name>
<reference evidence="1 2" key="1">
    <citation type="submission" date="2014-06" db="EMBL/GenBank/DDBJ databases">
        <authorList>
            <person name="Swart Estienne"/>
        </authorList>
    </citation>
    <scope>NUCLEOTIDE SEQUENCE [LARGE SCALE GENOMIC DNA]</scope>
    <source>
        <strain evidence="1 2">130c</strain>
    </source>
</reference>
<dbReference type="InParanoid" id="A0A078BBS3"/>
<gene>
    <name evidence="1" type="primary">Contig5971.g6395</name>
    <name evidence="1" type="ORF">STYLEM_19853</name>
</gene>
<evidence type="ECO:0000313" key="1">
    <source>
        <dbReference type="EMBL" id="CDW90707.1"/>
    </source>
</evidence>
<dbReference type="Gene3D" id="2.40.30.10">
    <property type="entry name" value="Translation factors"/>
    <property type="match status" value="1"/>
</dbReference>
<accession>A0A078BBS3</accession>
<dbReference type="AlphaFoldDB" id="A0A078BBS3"/>
<sequence>MGATVCKSKQSIAITQNTKIIGTAGQVKINDDDCIEAVCVKVEEITNNMKMIKFRCLQNLEFLAGQYICFYNERPSATSDNPPVFPAVFSICSPPYELPFIDFLIEENHNPRSMKNLLFFQAKEEMKVYLGKKGYGTVAIDINMLQTPLPWNGGSGGITLIGGGSAVQAC</sequence>
<dbReference type="EMBL" id="CCKQ01018724">
    <property type="protein sequence ID" value="CDW90707.1"/>
    <property type="molecule type" value="Genomic_DNA"/>
</dbReference>
<protein>
    <submittedName>
        <fullName evidence="1">Uncharacterized protein</fullName>
    </submittedName>
</protein>
<evidence type="ECO:0000313" key="2">
    <source>
        <dbReference type="Proteomes" id="UP000039865"/>
    </source>
</evidence>
<dbReference type="Proteomes" id="UP000039865">
    <property type="component" value="Unassembled WGS sequence"/>
</dbReference>
<dbReference type="SUPFAM" id="SSF63380">
    <property type="entry name" value="Riboflavin synthase domain-like"/>
    <property type="match status" value="1"/>
</dbReference>
<keyword evidence="2" id="KW-1185">Reference proteome</keyword>
<organism evidence="1 2">
    <name type="scientific">Stylonychia lemnae</name>
    <name type="common">Ciliate</name>
    <dbReference type="NCBI Taxonomy" id="5949"/>
    <lineage>
        <taxon>Eukaryota</taxon>
        <taxon>Sar</taxon>
        <taxon>Alveolata</taxon>
        <taxon>Ciliophora</taxon>
        <taxon>Intramacronucleata</taxon>
        <taxon>Spirotrichea</taxon>
        <taxon>Stichotrichia</taxon>
        <taxon>Sporadotrichida</taxon>
        <taxon>Oxytrichidae</taxon>
        <taxon>Stylonychinae</taxon>
        <taxon>Stylonychia</taxon>
    </lineage>
</organism>